<gene>
    <name evidence="6" type="ORF">DME_LOCUS4801</name>
</gene>
<comment type="similarity">
    <text evidence="1 5">Belongs to the IPP transferase family.</text>
</comment>
<dbReference type="GO" id="GO:0005739">
    <property type="term" value="C:mitochondrion"/>
    <property type="evidence" value="ECO:0007669"/>
    <property type="project" value="TreeGrafter"/>
</dbReference>
<organism evidence="7 9">
    <name type="scientific">Dracunculus medinensis</name>
    <name type="common">Guinea worm</name>
    <dbReference type="NCBI Taxonomy" id="318479"/>
    <lineage>
        <taxon>Eukaryota</taxon>
        <taxon>Metazoa</taxon>
        <taxon>Ecdysozoa</taxon>
        <taxon>Nematoda</taxon>
        <taxon>Chromadorea</taxon>
        <taxon>Rhabditida</taxon>
        <taxon>Spirurina</taxon>
        <taxon>Dracunculoidea</taxon>
        <taxon>Dracunculidae</taxon>
        <taxon>Dracunculus</taxon>
    </lineage>
</organism>
<proteinExistence type="inferred from homology"/>
<evidence type="ECO:0000256" key="1">
    <source>
        <dbReference type="ARBA" id="ARBA00005842"/>
    </source>
</evidence>
<dbReference type="InterPro" id="IPR018022">
    <property type="entry name" value="IPT"/>
</dbReference>
<evidence type="ECO:0000313" key="7">
    <source>
        <dbReference type="Proteomes" id="UP000038040"/>
    </source>
</evidence>
<dbReference type="WBParaSite" id="DME_0000044101-mRNA-1">
    <property type="protein sequence ID" value="DME_0000044101-mRNA-1"/>
    <property type="gene ID" value="DME_0000044101"/>
</dbReference>
<dbReference type="EMBL" id="UYYG01001151">
    <property type="protein sequence ID" value="VDN54828.1"/>
    <property type="molecule type" value="Genomic_DNA"/>
</dbReference>
<accession>A0A0N4U1F9</accession>
<evidence type="ECO:0000313" key="6">
    <source>
        <dbReference type="EMBL" id="VDN54828.1"/>
    </source>
</evidence>
<reference evidence="9" key="1">
    <citation type="submission" date="2017-02" db="UniProtKB">
        <authorList>
            <consortium name="WormBaseParasite"/>
        </authorList>
    </citation>
    <scope>IDENTIFICATION</scope>
</reference>
<dbReference type="Gene3D" id="3.40.50.300">
    <property type="entry name" value="P-loop containing nucleotide triphosphate hydrolases"/>
    <property type="match status" value="1"/>
</dbReference>
<dbReference type="STRING" id="318479.A0A0N4U1F9"/>
<dbReference type="OrthoDB" id="775260at2759"/>
<dbReference type="SUPFAM" id="SSF52540">
    <property type="entry name" value="P-loop containing nucleoside triphosphate hydrolases"/>
    <property type="match status" value="2"/>
</dbReference>
<evidence type="ECO:0000256" key="4">
    <source>
        <dbReference type="ARBA" id="ARBA00022840"/>
    </source>
</evidence>
<keyword evidence="8" id="KW-1185">Reference proteome</keyword>
<evidence type="ECO:0000313" key="9">
    <source>
        <dbReference type="WBParaSite" id="DME_0000044101-mRNA-1"/>
    </source>
</evidence>
<evidence type="ECO:0000256" key="5">
    <source>
        <dbReference type="RuleBase" id="RU003785"/>
    </source>
</evidence>
<dbReference type="PANTHER" id="PTHR11088">
    <property type="entry name" value="TRNA DIMETHYLALLYLTRANSFERASE"/>
    <property type="match status" value="1"/>
</dbReference>
<protein>
    <submittedName>
        <fullName evidence="9">tRNA dimethylallyltransferase</fullName>
    </submittedName>
</protein>
<dbReference type="Gene3D" id="1.10.20.140">
    <property type="match status" value="1"/>
</dbReference>
<evidence type="ECO:0000256" key="2">
    <source>
        <dbReference type="ARBA" id="ARBA00022679"/>
    </source>
</evidence>
<sequence length="341" mass="39606">MHAKLFFDKFMKAFSKVMKIHSNDDKMIVIIGCTGTGKSDLGVSIAKQFNGEVINADSMQVYKGLDIATNKITKSEMEGIPHHLMDFLDPTEKDFNVHNFRDLAIGAINDVHKRGKLPIVVGGTSYYTESIIYDDYLIPTYSGDTKDDYLEYTNTELYELLQKIDPVSALQIHRNNRLRVIRAIEIYKLTGRTKSDHINEQLVRSKMLAPGRLRFVNTLVLFLNGDRTFLIEQLNKRVDKMVEKGLREEIELFYDRYKGISNKHGISQSIALKEFQNYLDLDSEERHSDRGDRLFLAGCEKLKAHTRQLARRQKNWVNQRFLRRIKNRQVFCHKNGKLVEK</sequence>
<dbReference type="GO" id="GO:0006400">
    <property type="term" value="P:tRNA modification"/>
    <property type="evidence" value="ECO:0007669"/>
    <property type="project" value="TreeGrafter"/>
</dbReference>
<dbReference type="AlphaFoldDB" id="A0A0N4U1F9"/>
<dbReference type="HAMAP" id="MF_00185">
    <property type="entry name" value="IPP_trans"/>
    <property type="match status" value="1"/>
</dbReference>
<evidence type="ECO:0000256" key="3">
    <source>
        <dbReference type="ARBA" id="ARBA00022741"/>
    </source>
</evidence>
<dbReference type="GO" id="GO:0052381">
    <property type="term" value="F:tRNA dimethylallyltransferase activity"/>
    <property type="evidence" value="ECO:0007669"/>
    <property type="project" value="InterPro"/>
</dbReference>
<name>A0A0N4U1F9_DRAME</name>
<reference evidence="6 8" key="2">
    <citation type="submission" date="2018-11" db="EMBL/GenBank/DDBJ databases">
        <authorList>
            <consortium name="Pathogen Informatics"/>
        </authorList>
    </citation>
    <scope>NUCLEOTIDE SEQUENCE [LARGE SCALE GENOMIC DNA]</scope>
</reference>
<dbReference type="Proteomes" id="UP000038040">
    <property type="component" value="Unplaced"/>
</dbReference>
<keyword evidence="2 5" id="KW-0808">Transferase</keyword>
<keyword evidence="4 5" id="KW-0067">ATP-binding</keyword>
<dbReference type="InterPro" id="IPR027417">
    <property type="entry name" value="P-loop_NTPase"/>
</dbReference>
<keyword evidence="3 5" id="KW-0547">Nucleotide-binding</keyword>
<evidence type="ECO:0000313" key="8">
    <source>
        <dbReference type="Proteomes" id="UP000274756"/>
    </source>
</evidence>
<dbReference type="PANTHER" id="PTHR11088:SF89">
    <property type="entry name" value="TRNA DIMETHYLALLYLTRANSFERASE"/>
    <property type="match status" value="1"/>
</dbReference>
<dbReference type="NCBIfam" id="TIGR00174">
    <property type="entry name" value="miaA"/>
    <property type="match status" value="1"/>
</dbReference>
<dbReference type="Proteomes" id="UP000274756">
    <property type="component" value="Unassembled WGS sequence"/>
</dbReference>
<dbReference type="GO" id="GO:0005524">
    <property type="term" value="F:ATP binding"/>
    <property type="evidence" value="ECO:0007669"/>
    <property type="project" value="UniProtKB-KW"/>
</dbReference>
<dbReference type="InterPro" id="IPR039657">
    <property type="entry name" value="Dimethylallyltransferase"/>
</dbReference>
<dbReference type="Pfam" id="PF01715">
    <property type="entry name" value="IPPT"/>
    <property type="match status" value="1"/>
</dbReference>